<dbReference type="InterPro" id="IPR002110">
    <property type="entry name" value="Ankyrin_rpt"/>
</dbReference>
<gene>
    <name evidence="5" type="ORF">ASPVEDRAFT_37516</name>
</gene>
<keyword evidence="6" id="KW-1185">Reference proteome</keyword>
<dbReference type="Gene3D" id="1.25.40.20">
    <property type="entry name" value="Ankyrin repeat-containing domain"/>
    <property type="match status" value="3"/>
</dbReference>
<sequence>MSLLSLPNELQLCIADNLEYTWDINRLSRVNKRLYELLNPRLYRFDRQYTRTSTLLRGAGYGFEPIVQKLLEDDVFLKNISEQEWDGLISGSASRGQTRCLKLLLEAEKRLYPSIEWKRTFFSLLFDGLGRAASNGHVSTVRLLLEYGAPILRESRFCVQTLRHMPVAKVVMDWVRQSNRSIDTQILANKLYNLLDDTVRLYYYHPSDDCVRMIVQEFLDMGVNPNSQDRRDATMRYMINLDTGCGFVYYPAREGFSETVRCLLEHGADATQKMDDGSGLRPLCFAVERCDIGVARLMLKSVNAKEIIADGKEIGPLLCVASACGFQTLVRELLHGGYHTEEIQEDRIGWVEEYDQQKALQWAAKFGHGGIVRLLLNHGVKPNLETLGIAVRHRSVRITKMLLDANADAACFPDGYILHDDCPALGPSLFTLLLNRHAEQNPGYVSDLSRIMQKVLRSGHIPQAQILLDRGFRLGAIIKDNPDDNLEIMQSLDILESAAYGGTAALKFLFDNGFEYPQGDTVETISAIMIAATNWDFDAVRFLLDKGVRAPRDNELVHTLMSIFRKYDTEQAKELCDLLISHGADFNFTGEVGTDALFSAIIYRSEDALKLFLEHGADPLLLDEFDGEPLGTALRWCYTRGAQIMLDAMRDPPLDRLRKEVLGLKSKAALERRWNKVGAFYCFEVKNGLHLLPTPDPESIPKPYRRWPEPPGGVDYAALERIRMIFGMDWW</sequence>
<dbReference type="OrthoDB" id="366390at2759"/>
<evidence type="ECO:0000313" key="5">
    <source>
        <dbReference type="EMBL" id="OJI98088.1"/>
    </source>
</evidence>
<organism evidence="5 6">
    <name type="scientific">Aspergillus versicolor CBS 583.65</name>
    <dbReference type="NCBI Taxonomy" id="1036611"/>
    <lineage>
        <taxon>Eukaryota</taxon>
        <taxon>Fungi</taxon>
        <taxon>Dikarya</taxon>
        <taxon>Ascomycota</taxon>
        <taxon>Pezizomycotina</taxon>
        <taxon>Eurotiomycetes</taxon>
        <taxon>Eurotiomycetidae</taxon>
        <taxon>Eurotiales</taxon>
        <taxon>Aspergillaceae</taxon>
        <taxon>Aspergillus</taxon>
        <taxon>Aspergillus subgen. Nidulantes</taxon>
    </lineage>
</organism>
<evidence type="ECO:0000256" key="3">
    <source>
        <dbReference type="PROSITE-ProRule" id="PRU00023"/>
    </source>
</evidence>
<dbReference type="SUPFAM" id="SSF48403">
    <property type="entry name" value="Ankyrin repeat"/>
    <property type="match status" value="3"/>
</dbReference>
<proteinExistence type="predicted"/>
<keyword evidence="2 3" id="KW-0040">ANK repeat</keyword>
<name>A0A1L9P9B4_ASPVE</name>
<keyword evidence="1" id="KW-0677">Repeat</keyword>
<dbReference type="AlphaFoldDB" id="A0A1L9P9B4"/>
<dbReference type="VEuPathDB" id="FungiDB:ASPVEDRAFT_37516"/>
<protein>
    <recommendedName>
        <fullName evidence="4">F-box domain-containing protein</fullName>
    </recommendedName>
</protein>
<dbReference type="RefSeq" id="XP_040663851.1">
    <property type="nucleotide sequence ID" value="XM_040811493.1"/>
</dbReference>
<evidence type="ECO:0000259" key="4">
    <source>
        <dbReference type="PROSITE" id="PS50181"/>
    </source>
</evidence>
<dbReference type="PANTHER" id="PTHR24198">
    <property type="entry name" value="ANKYRIN REPEAT AND PROTEIN KINASE DOMAIN-CONTAINING PROTEIN"/>
    <property type="match status" value="1"/>
</dbReference>
<dbReference type="SMART" id="SM00256">
    <property type="entry name" value="FBOX"/>
    <property type="match status" value="1"/>
</dbReference>
<evidence type="ECO:0000313" key="6">
    <source>
        <dbReference type="Proteomes" id="UP000184073"/>
    </source>
</evidence>
<dbReference type="InterPro" id="IPR001810">
    <property type="entry name" value="F-box_dom"/>
</dbReference>
<reference evidence="6" key="1">
    <citation type="journal article" date="2017" name="Genome Biol.">
        <title>Comparative genomics reveals high biological diversity and specific adaptations in the industrially and medically important fungal genus Aspergillus.</title>
        <authorList>
            <person name="de Vries R.P."/>
            <person name="Riley R."/>
            <person name="Wiebenga A."/>
            <person name="Aguilar-Osorio G."/>
            <person name="Amillis S."/>
            <person name="Uchima C.A."/>
            <person name="Anderluh G."/>
            <person name="Asadollahi M."/>
            <person name="Askin M."/>
            <person name="Barry K."/>
            <person name="Battaglia E."/>
            <person name="Bayram O."/>
            <person name="Benocci T."/>
            <person name="Braus-Stromeyer S.A."/>
            <person name="Caldana C."/>
            <person name="Canovas D."/>
            <person name="Cerqueira G.C."/>
            <person name="Chen F."/>
            <person name="Chen W."/>
            <person name="Choi C."/>
            <person name="Clum A."/>
            <person name="Dos Santos R.A."/>
            <person name="Damasio A.R."/>
            <person name="Diallinas G."/>
            <person name="Emri T."/>
            <person name="Fekete E."/>
            <person name="Flipphi M."/>
            <person name="Freyberg S."/>
            <person name="Gallo A."/>
            <person name="Gournas C."/>
            <person name="Habgood R."/>
            <person name="Hainaut M."/>
            <person name="Harispe M.L."/>
            <person name="Henrissat B."/>
            <person name="Hilden K.S."/>
            <person name="Hope R."/>
            <person name="Hossain A."/>
            <person name="Karabika E."/>
            <person name="Karaffa L."/>
            <person name="Karanyi Z."/>
            <person name="Krasevec N."/>
            <person name="Kuo A."/>
            <person name="Kusch H."/>
            <person name="LaButti K."/>
            <person name="Lagendijk E.L."/>
            <person name="Lapidus A."/>
            <person name="Levasseur A."/>
            <person name="Lindquist E."/>
            <person name="Lipzen A."/>
            <person name="Logrieco A.F."/>
            <person name="MacCabe A."/>
            <person name="Maekelae M.R."/>
            <person name="Malavazi I."/>
            <person name="Melin P."/>
            <person name="Meyer V."/>
            <person name="Mielnichuk N."/>
            <person name="Miskei M."/>
            <person name="Molnar A.P."/>
            <person name="Mule G."/>
            <person name="Ngan C.Y."/>
            <person name="Orejas M."/>
            <person name="Orosz E."/>
            <person name="Ouedraogo J.P."/>
            <person name="Overkamp K.M."/>
            <person name="Park H.-S."/>
            <person name="Perrone G."/>
            <person name="Piumi F."/>
            <person name="Punt P.J."/>
            <person name="Ram A.F."/>
            <person name="Ramon A."/>
            <person name="Rauscher S."/>
            <person name="Record E."/>
            <person name="Riano-Pachon D.M."/>
            <person name="Robert V."/>
            <person name="Roehrig J."/>
            <person name="Ruller R."/>
            <person name="Salamov A."/>
            <person name="Salih N.S."/>
            <person name="Samson R.A."/>
            <person name="Sandor E."/>
            <person name="Sanguinetti M."/>
            <person name="Schuetze T."/>
            <person name="Sepcic K."/>
            <person name="Shelest E."/>
            <person name="Sherlock G."/>
            <person name="Sophianopoulou V."/>
            <person name="Squina F.M."/>
            <person name="Sun H."/>
            <person name="Susca A."/>
            <person name="Todd R.B."/>
            <person name="Tsang A."/>
            <person name="Unkles S.E."/>
            <person name="van de Wiele N."/>
            <person name="van Rossen-Uffink D."/>
            <person name="Oliveira J.V."/>
            <person name="Vesth T.C."/>
            <person name="Visser J."/>
            <person name="Yu J.-H."/>
            <person name="Zhou M."/>
            <person name="Andersen M.R."/>
            <person name="Archer D.B."/>
            <person name="Baker S.E."/>
            <person name="Benoit I."/>
            <person name="Brakhage A.A."/>
            <person name="Braus G.H."/>
            <person name="Fischer R."/>
            <person name="Frisvad J.C."/>
            <person name="Goldman G.H."/>
            <person name="Houbraken J."/>
            <person name="Oakley B."/>
            <person name="Pocsi I."/>
            <person name="Scazzocchio C."/>
            <person name="Seiboth B."/>
            <person name="vanKuyk P.A."/>
            <person name="Wortman J."/>
            <person name="Dyer P.S."/>
            <person name="Grigoriev I.V."/>
        </authorList>
    </citation>
    <scope>NUCLEOTIDE SEQUENCE [LARGE SCALE GENOMIC DNA]</scope>
    <source>
        <strain evidence="6">CBS 583.65</strain>
    </source>
</reference>
<dbReference type="EMBL" id="KV878126">
    <property type="protein sequence ID" value="OJI98088.1"/>
    <property type="molecule type" value="Genomic_DNA"/>
</dbReference>
<feature type="domain" description="F-box" evidence="4">
    <location>
        <begin position="1"/>
        <end position="52"/>
    </location>
</feature>
<dbReference type="Proteomes" id="UP000184073">
    <property type="component" value="Unassembled WGS sequence"/>
</dbReference>
<dbReference type="PROSITE" id="PS50088">
    <property type="entry name" value="ANK_REPEAT"/>
    <property type="match status" value="1"/>
</dbReference>
<dbReference type="PROSITE" id="PS50181">
    <property type="entry name" value="FBOX"/>
    <property type="match status" value="1"/>
</dbReference>
<evidence type="ECO:0000256" key="1">
    <source>
        <dbReference type="ARBA" id="ARBA00022737"/>
    </source>
</evidence>
<dbReference type="InterPro" id="IPR036770">
    <property type="entry name" value="Ankyrin_rpt-contain_sf"/>
</dbReference>
<dbReference type="GeneID" id="63727004"/>
<evidence type="ECO:0000256" key="2">
    <source>
        <dbReference type="ARBA" id="ARBA00023043"/>
    </source>
</evidence>
<dbReference type="PANTHER" id="PTHR24198:SF165">
    <property type="entry name" value="ANKYRIN REPEAT-CONTAINING PROTEIN-RELATED"/>
    <property type="match status" value="1"/>
</dbReference>
<feature type="repeat" description="ANK" evidence="3">
    <location>
        <begin position="355"/>
        <end position="387"/>
    </location>
</feature>
<dbReference type="Pfam" id="PF12796">
    <property type="entry name" value="Ank_2"/>
    <property type="match status" value="1"/>
</dbReference>
<dbReference type="STRING" id="1036611.A0A1L9P9B4"/>
<dbReference type="SMART" id="SM00248">
    <property type="entry name" value="ANK"/>
    <property type="match status" value="7"/>
</dbReference>
<accession>A0A1L9P9B4</accession>